<organism evidence="2 3">
    <name type="scientific">Ignatzschineria larvae DSM 13226</name>
    <dbReference type="NCBI Taxonomy" id="1111732"/>
    <lineage>
        <taxon>Bacteria</taxon>
        <taxon>Pseudomonadati</taxon>
        <taxon>Pseudomonadota</taxon>
        <taxon>Gammaproteobacteria</taxon>
        <taxon>Cardiobacteriales</taxon>
        <taxon>Ignatzschineriaceae</taxon>
        <taxon>Ignatzschineria</taxon>
    </lineage>
</organism>
<evidence type="ECO:0000256" key="1">
    <source>
        <dbReference type="SAM" id="Coils"/>
    </source>
</evidence>
<name>A0ABZ3BXB0_9GAMM</name>
<evidence type="ECO:0000313" key="3">
    <source>
        <dbReference type="Proteomes" id="UP001449178"/>
    </source>
</evidence>
<dbReference type="RefSeq" id="WP_026879005.1">
    <property type="nucleotide sequence ID" value="NZ_AZOD01000017.1"/>
</dbReference>
<accession>A0ABZ3BXB0</accession>
<keyword evidence="1" id="KW-0175">Coiled coil</keyword>
<protein>
    <submittedName>
        <fullName evidence="2">Uncharacterized protein</fullName>
    </submittedName>
</protein>
<feature type="coiled-coil region" evidence="1">
    <location>
        <begin position="154"/>
        <end position="181"/>
    </location>
</feature>
<dbReference type="EMBL" id="CP150637">
    <property type="protein sequence ID" value="WZW86856.1"/>
    <property type="molecule type" value="Genomic_DNA"/>
</dbReference>
<sequence length="195" mass="22435">MIQTLSDQEAISLYQEISRFPSFKEMVVVQSSASDALLLSRYITDTLQTLQAIDIDELIDHRMSVYHLKPIESISILKILALNFEIIENLGSLETLQQALLNLIDGAIYQAARQDDSHNTLNLIREHIFTIEDYCLQIGHTIDLRAQCQSEGYKDELQIKLEEDQQKMQTYLKQIEKITKAVIKELKTSAKKNHQ</sequence>
<keyword evidence="3" id="KW-1185">Reference proteome</keyword>
<evidence type="ECO:0000313" key="2">
    <source>
        <dbReference type="EMBL" id="WZW86856.1"/>
    </source>
</evidence>
<proteinExistence type="predicted"/>
<dbReference type="Proteomes" id="UP001449178">
    <property type="component" value="Chromosome"/>
</dbReference>
<gene>
    <name evidence="2" type="ORF">WMO13_05555</name>
</gene>
<reference evidence="2 3" key="1">
    <citation type="submission" date="2024-03" db="EMBL/GenBank/DDBJ databases">
        <title>Complete Genome Sequence and Annotation of Ignatzschineria larvae DSM 13226.</title>
        <authorList>
            <person name="Cantrell E."/>
            <person name="Burcham Z.M."/>
        </authorList>
    </citation>
    <scope>NUCLEOTIDE SEQUENCE [LARGE SCALE GENOMIC DNA]</scope>
    <source>
        <strain evidence="2 3">DSM 13226</strain>
    </source>
</reference>